<evidence type="ECO:0000256" key="2">
    <source>
        <dbReference type="ARBA" id="ARBA00022737"/>
    </source>
</evidence>
<dbReference type="PANTHER" id="PTHR47926:SF437">
    <property type="entry name" value="PENTACOTRIPEPTIDE-REPEAT REGION OF PRORP DOMAIN-CONTAINING PROTEIN"/>
    <property type="match status" value="1"/>
</dbReference>
<dbReference type="PANTHER" id="PTHR47926">
    <property type="entry name" value="PENTATRICOPEPTIDE REPEAT-CONTAINING PROTEIN"/>
    <property type="match status" value="1"/>
</dbReference>
<feature type="repeat" description="PPR" evidence="3">
    <location>
        <begin position="158"/>
        <end position="192"/>
    </location>
</feature>
<evidence type="ECO:0000313" key="5">
    <source>
        <dbReference type="Proteomes" id="UP001177140"/>
    </source>
</evidence>
<dbReference type="Pfam" id="PF01535">
    <property type="entry name" value="PPR"/>
    <property type="match status" value="4"/>
</dbReference>
<keyword evidence="2" id="KW-0677">Repeat</keyword>
<dbReference type="PROSITE" id="PS51375">
    <property type="entry name" value="PPR"/>
    <property type="match status" value="4"/>
</dbReference>
<reference evidence="4" key="1">
    <citation type="submission" date="2022-03" db="EMBL/GenBank/DDBJ databases">
        <title>A functionally conserved STORR gene fusion in Papaver species that diverged 16.8 million years ago.</title>
        <authorList>
            <person name="Catania T."/>
        </authorList>
    </citation>
    <scope>NUCLEOTIDE SEQUENCE</scope>
    <source>
        <strain evidence="4">S-191538</strain>
    </source>
</reference>
<evidence type="ECO:0000256" key="1">
    <source>
        <dbReference type="ARBA" id="ARBA00006643"/>
    </source>
</evidence>
<dbReference type="InterPro" id="IPR046848">
    <property type="entry name" value="E_motif"/>
</dbReference>
<dbReference type="Pfam" id="PF20431">
    <property type="entry name" value="E_motif"/>
    <property type="match status" value="1"/>
</dbReference>
<dbReference type="NCBIfam" id="TIGR00756">
    <property type="entry name" value="PPR"/>
    <property type="match status" value="6"/>
</dbReference>
<dbReference type="InterPro" id="IPR011990">
    <property type="entry name" value="TPR-like_helical_dom_sf"/>
</dbReference>
<feature type="repeat" description="PPR" evidence="3">
    <location>
        <begin position="291"/>
        <end position="325"/>
    </location>
</feature>
<comment type="similarity">
    <text evidence="1">Belongs to the PPR family. PCMP-H subfamily.</text>
</comment>
<dbReference type="FunFam" id="1.25.40.10:FF:000690">
    <property type="entry name" value="Pentatricopeptide repeat-containing protein"/>
    <property type="match status" value="1"/>
</dbReference>
<dbReference type="FunFam" id="1.25.40.10:FF:000348">
    <property type="entry name" value="Pentatricopeptide repeat-containing protein chloroplastic"/>
    <property type="match status" value="1"/>
</dbReference>
<dbReference type="Pfam" id="PF12854">
    <property type="entry name" value="PPR_1"/>
    <property type="match status" value="1"/>
</dbReference>
<name>A0AA41V7Y4_PAPNU</name>
<dbReference type="InterPro" id="IPR002885">
    <property type="entry name" value="PPR_rpt"/>
</dbReference>
<dbReference type="AlphaFoldDB" id="A0AA41V7Y4"/>
<dbReference type="EMBL" id="JAJJMA010142157">
    <property type="protein sequence ID" value="MCL7034129.1"/>
    <property type="molecule type" value="Genomic_DNA"/>
</dbReference>
<dbReference type="GO" id="GO:0003729">
    <property type="term" value="F:mRNA binding"/>
    <property type="evidence" value="ECO:0007669"/>
    <property type="project" value="UniProtKB-ARBA"/>
</dbReference>
<dbReference type="InterPro" id="IPR046960">
    <property type="entry name" value="PPR_At4g14850-like_plant"/>
</dbReference>
<accession>A0AA41V7Y4</accession>
<feature type="repeat" description="PPR" evidence="3">
    <location>
        <begin position="326"/>
        <end position="360"/>
    </location>
</feature>
<evidence type="ECO:0008006" key="6">
    <source>
        <dbReference type="Google" id="ProtNLM"/>
    </source>
</evidence>
<evidence type="ECO:0000313" key="4">
    <source>
        <dbReference type="EMBL" id="MCL7034129.1"/>
    </source>
</evidence>
<organism evidence="4 5">
    <name type="scientific">Papaver nudicaule</name>
    <name type="common">Iceland poppy</name>
    <dbReference type="NCBI Taxonomy" id="74823"/>
    <lineage>
        <taxon>Eukaryota</taxon>
        <taxon>Viridiplantae</taxon>
        <taxon>Streptophyta</taxon>
        <taxon>Embryophyta</taxon>
        <taxon>Tracheophyta</taxon>
        <taxon>Spermatophyta</taxon>
        <taxon>Magnoliopsida</taxon>
        <taxon>Ranunculales</taxon>
        <taxon>Papaveraceae</taxon>
        <taxon>Papaveroideae</taxon>
        <taxon>Papaver</taxon>
    </lineage>
</organism>
<dbReference type="Gene3D" id="1.25.40.10">
    <property type="entry name" value="Tetratricopeptide repeat domain"/>
    <property type="match status" value="3"/>
</dbReference>
<evidence type="ECO:0000256" key="3">
    <source>
        <dbReference type="PROSITE-ProRule" id="PRU00708"/>
    </source>
</evidence>
<dbReference type="Proteomes" id="UP001177140">
    <property type="component" value="Unassembled WGS sequence"/>
</dbReference>
<dbReference type="Pfam" id="PF13041">
    <property type="entry name" value="PPR_2"/>
    <property type="match status" value="2"/>
</dbReference>
<comment type="caution">
    <text evidence="4">The sequence shown here is derived from an EMBL/GenBank/DDBJ whole genome shotgun (WGS) entry which is preliminary data.</text>
</comment>
<keyword evidence="5" id="KW-1185">Reference proteome</keyword>
<gene>
    <name evidence="4" type="ORF">MKW94_003912</name>
</gene>
<proteinExistence type="inferred from homology"/>
<feature type="repeat" description="PPR" evidence="3">
    <location>
        <begin position="127"/>
        <end position="157"/>
    </location>
</feature>
<dbReference type="GO" id="GO:0009451">
    <property type="term" value="P:RNA modification"/>
    <property type="evidence" value="ECO:0007669"/>
    <property type="project" value="InterPro"/>
</dbReference>
<protein>
    <recommendedName>
        <fullName evidence="6">Chlororespiratory reduction 4</fullName>
    </recommendedName>
</protein>
<sequence length="511" mass="57528">MIKGYNDNSQFQESITLYKNLISETLFVPDSYTFPFLFKSCGCYLAVKEANQLHDQVVKMGLCSDMFVSTALVDMYVKFGNLMFAEQVFDEMPQRNQVCWTTLLVGFAKLGDTDKSKELFELIPEKDLAAYNAMIDAYVKSGDLSAAKDLFGKMPERNVVSWTTLISGCCRNGDLVTARSLFDEMSEKNLVSWNAMISGYCQNKQSNEALDLFRSMQSDSTLEPNEVTIVSILPAIADFGAIDFGGWVHEFVRRKKLDRSSNVCTALVDMYSKCGEILKAKQTFDDMSNKATTSWNAMINGFAINGFAKEALEVFNEMQIEGYKPNSVTFVAVLSACNHGGLVDEGRKWFTAMGQFGVAPRIEHYGCMIDILGRSGFLDEAEKLIEGIGTEVNGIILSSFMFACSCHGDIFKAEKVMKKAFESEPLNDGNYVMMRNLYAGERRWRDVEDMKVLMRNNESKKEVGCSVIEINNRVWEFVAGDRTHSQWEVIQRVLGQLGVHMKGKQLIWVKS</sequence>